<evidence type="ECO:0000256" key="2">
    <source>
        <dbReference type="ARBA" id="ARBA00022729"/>
    </source>
</evidence>
<feature type="site" description="Important for BtuC binding" evidence="5">
    <location>
        <position position="202"/>
    </location>
</feature>
<dbReference type="NCBIfam" id="NF002894">
    <property type="entry name" value="PRK03379.1"/>
    <property type="match status" value="1"/>
</dbReference>
<dbReference type="Proteomes" id="UP000028630">
    <property type="component" value="Unassembled WGS sequence"/>
</dbReference>
<evidence type="ECO:0000256" key="4">
    <source>
        <dbReference type="ARBA" id="ARBA00023157"/>
    </source>
</evidence>
<feature type="site" description="Important for BtuC binding" evidence="5">
    <location>
        <position position="72"/>
    </location>
</feature>
<comment type="function">
    <text evidence="5">Part of the ABC transporter complex BtuCDF involved in vitamin B12 import. Binds vitamin B12 and delivers it to the periplasmic surface of BtuC.</text>
</comment>
<comment type="subunit">
    <text evidence="5">The complex is composed of two ATP-binding proteins (BtuD), two transmembrane proteins (BtuC) and a solute-binding protein (BtuF).</text>
</comment>
<dbReference type="InterPro" id="IPR023544">
    <property type="entry name" value="ABC_transptr_vit_B12-bd"/>
</dbReference>
<evidence type="ECO:0000313" key="8">
    <source>
        <dbReference type="Proteomes" id="UP000028630"/>
    </source>
</evidence>
<feature type="binding site" evidence="5">
    <location>
        <begin position="242"/>
        <end position="246"/>
    </location>
    <ligand>
        <name>cyanocob(III)alamin</name>
        <dbReference type="ChEBI" id="CHEBI:17439"/>
    </ligand>
</feature>
<evidence type="ECO:0000256" key="3">
    <source>
        <dbReference type="ARBA" id="ARBA00022764"/>
    </source>
</evidence>
<dbReference type="HAMAP" id="MF_01000">
    <property type="entry name" value="BtuF"/>
    <property type="match status" value="1"/>
</dbReference>
<reference evidence="8" key="1">
    <citation type="submission" date="2014-05" db="EMBL/GenBank/DDBJ databases">
        <title>ATOL: Assembling a taxonomically balanced genome-scale reconstruction of the evolutionary history of the Enterobacteriaceae.</title>
        <authorList>
            <person name="Plunkett G. III"/>
            <person name="Neeno-Eckwall E.C."/>
            <person name="Glasner J.D."/>
            <person name="Perna N.T."/>
        </authorList>
    </citation>
    <scope>NUCLEOTIDE SEQUENCE [LARGE SCALE GENOMIC DNA]</scope>
    <source>
        <strain evidence="8">ATCC 49490</strain>
    </source>
</reference>
<comment type="similarity">
    <text evidence="5">Belongs to the BtuF family.</text>
</comment>
<dbReference type="GO" id="GO:0071281">
    <property type="term" value="P:cellular response to iron ion"/>
    <property type="evidence" value="ECO:0007669"/>
    <property type="project" value="TreeGrafter"/>
</dbReference>
<name>A0A085ABM9_9ENTR</name>
<dbReference type="SUPFAM" id="SSF53807">
    <property type="entry name" value="Helical backbone' metal receptor"/>
    <property type="match status" value="1"/>
</dbReference>
<keyword evidence="4 5" id="KW-1015">Disulfide bond</keyword>
<dbReference type="InterPro" id="IPR002491">
    <property type="entry name" value="ABC_transptr_periplasmic_BD"/>
</dbReference>
<evidence type="ECO:0000313" key="7">
    <source>
        <dbReference type="EMBL" id="KFC07624.1"/>
    </source>
</evidence>
<organism evidence="7 8">
    <name type="scientific">Trabulsiella guamensis ATCC 49490</name>
    <dbReference type="NCBI Taxonomy" id="1005994"/>
    <lineage>
        <taxon>Bacteria</taxon>
        <taxon>Pseudomonadati</taxon>
        <taxon>Pseudomonadota</taxon>
        <taxon>Gammaproteobacteria</taxon>
        <taxon>Enterobacterales</taxon>
        <taxon>Enterobacteriaceae</taxon>
        <taxon>Trabulsiella</taxon>
    </lineage>
</organism>
<sequence precursor="true">MANAGFRAVIALLLLTPAWLFAAPRVVSLSPSNTELAFAAGITPVGVSAFSDYPPQAAAIEQVASWQGINFERIVALKPDLVLAWKEGNAERQINQLSALGIHVLWIETDSVASIIDALQQLAAWSPQPEKATQAARALQQDYATLKSRYASVHKTRVFLQFGANPLFTSGKHSIQNEILELCGGENIFAASRVPWPQVSREQVLSRDPQAIVFGGKEREVPKIEAYWHTQLKIPVIALNSDWFERASPRIILAAKQLCSALAQVNQAGK</sequence>
<dbReference type="EMBL" id="JMTB01000059">
    <property type="protein sequence ID" value="KFC07624.1"/>
    <property type="molecule type" value="Genomic_DNA"/>
</dbReference>
<dbReference type="GO" id="GO:0031419">
    <property type="term" value="F:cobalamin binding"/>
    <property type="evidence" value="ECO:0007669"/>
    <property type="project" value="InterPro"/>
</dbReference>
<comment type="caution">
    <text evidence="5">Lacks conserved residue(s) required for the propagation of feature annotation.</text>
</comment>
<dbReference type="PANTHER" id="PTHR30535:SF34">
    <property type="entry name" value="MOLYBDATE-BINDING PROTEIN MOLA"/>
    <property type="match status" value="1"/>
</dbReference>
<keyword evidence="1 5" id="KW-0813">Transport</keyword>
<dbReference type="Gene3D" id="3.40.50.1980">
    <property type="entry name" value="Nitrogenase molybdenum iron protein domain"/>
    <property type="match status" value="2"/>
</dbReference>
<feature type="domain" description="Fe/B12 periplasmic-binding" evidence="6">
    <location>
        <begin position="25"/>
        <end position="270"/>
    </location>
</feature>
<protein>
    <recommendedName>
        <fullName evidence="5">Vitamin B12-binding protein</fullName>
    </recommendedName>
</protein>
<comment type="caution">
    <text evidence="7">The sequence shown here is derived from an EMBL/GenBank/DDBJ whole genome shotgun (WGS) entry which is preliminary data.</text>
</comment>
<keyword evidence="2 5" id="KW-0732">Signal</keyword>
<feature type="disulfide bond" evidence="5">
    <location>
        <begin position="183"/>
        <end position="259"/>
    </location>
</feature>
<dbReference type="RefSeq" id="WP_038155564.1">
    <property type="nucleotide sequence ID" value="NZ_JMTB01000059.1"/>
</dbReference>
<evidence type="ECO:0000256" key="1">
    <source>
        <dbReference type="ARBA" id="ARBA00022448"/>
    </source>
</evidence>
<dbReference type="OrthoDB" id="6495095at2"/>
<dbReference type="InterPro" id="IPR054828">
    <property type="entry name" value="Vit_B12_bind_prot"/>
</dbReference>
<dbReference type="Pfam" id="PF01497">
    <property type="entry name" value="Peripla_BP_2"/>
    <property type="match status" value="1"/>
</dbReference>
<gene>
    <name evidence="5 7" type="primary">btuF</name>
    <name evidence="7" type="ORF">GTGU_01584</name>
</gene>
<comment type="subcellular location">
    <subcellularLocation>
        <location evidence="5">Periplasm</location>
    </subcellularLocation>
</comment>
<evidence type="ECO:0000256" key="5">
    <source>
        <dbReference type="HAMAP-Rule" id="MF_01000"/>
    </source>
</evidence>
<dbReference type="AlphaFoldDB" id="A0A085ABM9"/>
<feature type="signal peptide" evidence="5">
    <location>
        <begin position="1"/>
        <end position="22"/>
    </location>
</feature>
<dbReference type="PROSITE" id="PS50983">
    <property type="entry name" value="FE_B12_PBP"/>
    <property type="match status" value="1"/>
</dbReference>
<keyword evidence="8" id="KW-1185">Reference proteome</keyword>
<keyword evidence="3 5" id="KW-0574">Periplasm</keyword>
<dbReference type="GO" id="GO:0015889">
    <property type="term" value="P:cobalamin transport"/>
    <property type="evidence" value="ECO:0007669"/>
    <property type="project" value="UniProtKB-UniRule"/>
</dbReference>
<feature type="chain" id="PRO_5008982147" description="Vitamin B12-binding protein" evidence="5">
    <location>
        <begin position="23"/>
        <end position="270"/>
    </location>
</feature>
<proteinExistence type="inferred from homology"/>
<dbReference type="CDD" id="cd01144">
    <property type="entry name" value="BtuF"/>
    <property type="match status" value="1"/>
</dbReference>
<dbReference type="GO" id="GO:0042597">
    <property type="term" value="C:periplasmic space"/>
    <property type="evidence" value="ECO:0007669"/>
    <property type="project" value="UniProtKB-SubCell"/>
</dbReference>
<accession>A0A085ABM9</accession>
<dbReference type="NCBIfam" id="NF038402">
    <property type="entry name" value="TroA_like"/>
    <property type="match status" value="1"/>
</dbReference>
<dbReference type="eggNOG" id="COG0614">
    <property type="taxonomic scope" value="Bacteria"/>
</dbReference>
<evidence type="ECO:0000259" key="6">
    <source>
        <dbReference type="PROSITE" id="PS50983"/>
    </source>
</evidence>
<dbReference type="PANTHER" id="PTHR30535">
    <property type="entry name" value="VITAMIN B12-BINDING PROTEIN"/>
    <property type="match status" value="1"/>
</dbReference>
<dbReference type="InterPro" id="IPR050902">
    <property type="entry name" value="ABC_Transporter_SBP"/>
</dbReference>